<feature type="domain" description="Putative zinc-finger" evidence="1">
    <location>
        <begin position="17"/>
        <end position="46"/>
    </location>
</feature>
<keyword evidence="3" id="KW-1185">Reference proteome</keyword>
<sequence length="91" mass="10196">MTENPGLVPEDPCVFAMRSVHDFLHGELPESTADEIRLHLMACENCMDHFDAEQFISAMLRRCYGPTVAPAGLRVRVSQLSIQIRTEPPQA</sequence>
<dbReference type="RefSeq" id="WP_286266022.1">
    <property type="nucleotide sequence ID" value="NZ_AP028056.1"/>
</dbReference>
<evidence type="ECO:0000313" key="2">
    <source>
        <dbReference type="EMBL" id="BEH03483.1"/>
    </source>
</evidence>
<proteinExistence type="predicted"/>
<gene>
    <name evidence="2" type="ORF">brsh051_27640</name>
</gene>
<dbReference type="KEGG" id="broo:brsh051_27640"/>
<protein>
    <recommendedName>
        <fullName evidence="1">Putative zinc-finger domain-containing protein</fullName>
    </recommendedName>
</protein>
<reference evidence="2" key="1">
    <citation type="journal article" date="2024" name="Int. J. Syst. Evol. Microbiol.">
        <title>Brooklawnia propionicigenes sp. nov., a facultatively anaerobic, propionate-producing bacterium isolated from a methanogenic reactor treating waste from cattle farms.</title>
        <authorList>
            <person name="Akita Y."/>
            <person name="Ueki A."/>
            <person name="Tonouchi A."/>
            <person name="Sugawara Y."/>
            <person name="Honma S."/>
            <person name="Kaku N."/>
            <person name="Ueki K."/>
        </authorList>
    </citation>
    <scope>NUCLEOTIDE SEQUENCE</scope>
    <source>
        <strain evidence="2">SH051</strain>
    </source>
</reference>
<accession>A0AAN0K7Y6</accession>
<dbReference type="Proteomes" id="UP001431656">
    <property type="component" value="Chromosome"/>
</dbReference>
<evidence type="ECO:0000313" key="3">
    <source>
        <dbReference type="Proteomes" id="UP001431656"/>
    </source>
</evidence>
<dbReference type="Pfam" id="PF13490">
    <property type="entry name" value="zf-HC2"/>
    <property type="match status" value="1"/>
</dbReference>
<dbReference type="EMBL" id="AP028056">
    <property type="protein sequence ID" value="BEH03483.1"/>
    <property type="molecule type" value="Genomic_DNA"/>
</dbReference>
<evidence type="ECO:0000259" key="1">
    <source>
        <dbReference type="Pfam" id="PF13490"/>
    </source>
</evidence>
<organism evidence="2 3">
    <name type="scientific">Brooklawnia propionicigenes</name>
    <dbReference type="NCBI Taxonomy" id="3041175"/>
    <lineage>
        <taxon>Bacteria</taxon>
        <taxon>Bacillati</taxon>
        <taxon>Actinomycetota</taxon>
        <taxon>Actinomycetes</taxon>
        <taxon>Propionibacteriales</taxon>
        <taxon>Propionibacteriaceae</taxon>
        <taxon>Brooklawnia</taxon>
    </lineage>
</organism>
<dbReference type="AlphaFoldDB" id="A0AAN0K7Y6"/>
<dbReference type="InterPro" id="IPR027383">
    <property type="entry name" value="Znf_put"/>
</dbReference>
<name>A0AAN0K7Y6_9ACTN</name>